<dbReference type="OrthoDB" id="342981at2759"/>
<dbReference type="GO" id="GO:0006890">
    <property type="term" value="P:retrograde vesicle-mediated transport, Golgi to endoplasmic reticulum"/>
    <property type="evidence" value="ECO:0007669"/>
    <property type="project" value="TreeGrafter"/>
</dbReference>
<dbReference type="SMART" id="SM00397">
    <property type="entry name" value="t_SNARE"/>
    <property type="match status" value="1"/>
</dbReference>
<dbReference type="GO" id="GO:0015031">
    <property type="term" value="P:protein transport"/>
    <property type="evidence" value="ECO:0007669"/>
    <property type="project" value="UniProtKB-KW"/>
</dbReference>
<evidence type="ECO:0000256" key="9">
    <source>
        <dbReference type="SAM" id="Phobius"/>
    </source>
</evidence>
<evidence type="ECO:0000313" key="12">
    <source>
        <dbReference type="Proteomes" id="UP000769528"/>
    </source>
</evidence>
<keyword evidence="6 9" id="KW-1133">Transmembrane helix</keyword>
<keyword evidence="3" id="KW-0813">Transport</keyword>
<dbReference type="Pfam" id="PF10496">
    <property type="entry name" value="Syntaxin-18_N"/>
    <property type="match status" value="1"/>
</dbReference>
<evidence type="ECO:0000256" key="5">
    <source>
        <dbReference type="ARBA" id="ARBA00022927"/>
    </source>
</evidence>
<evidence type="ECO:0000313" key="11">
    <source>
        <dbReference type="EMBL" id="KAH3674908.1"/>
    </source>
</evidence>
<proteinExistence type="inferred from homology"/>
<evidence type="ECO:0000256" key="7">
    <source>
        <dbReference type="ARBA" id="ARBA00023054"/>
    </source>
</evidence>
<dbReference type="AlphaFoldDB" id="A0A9P8PMA8"/>
<dbReference type="GO" id="GO:0031201">
    <property type="term" value="C:SNARE complex"/>
    <property type="evidence" value="ECO:0007669"/>
    <property type="project" value="TreeGrafter"/>
</dbReference>
<dbReference type="PANTHER" id="PTHR15959:SF0">
    <property type="entry name" value="SYNTAXIN-18"/>
    <property type="match status" value="1"/>
</dbReference>
<evidence type="ECO:0000256" key="8">
    <source>
        <dbReference type="ARBA" id="ARBA00023136"/>
    </source>
</evidence>
<dbReference type="GO" id="GO:0005783">
    <property type="term" value="C:endoplasmic reticulum"/>
    <property type="evidence" value="ECO:0007669"/>
    <property type="project" value="TreeGrafter"/>
</dbReference>
<dbReference type="Gene3D" id="1.20.5.110">
    <property type="match status" value="1"/>
</dbReference>
<evidence type="ECO:0000256" key="6">
    <source>
        <dbReference type="ARBA" id="ARBA00022989"/>
    </source>
</evidence>
<feature type="transmembrane region" description="Helical" evidence="9">
    <location>
        <begin position="290"/>
        <end position="309"/>
    </location>
</feature>
<comment type="caution">
    <text evidence="11">The sequence shown here is derived from an EMBL/GenBank/DDBJ whole genome shotgun (WGS) entry which is preliminary data.</text>
</comment>
<comment type="similarity">
    <text evidence="2">Belongs to the syntaxin family.</text>
</comment>
<keyword evidence="7" id="KW-0175">Coiled coil</keyword>
<evidence type="ECO:0000256" key="3">
    <source>
        <dbReference type="ARBA" id="ARBA00022448"/>
    </source>
</evidence>
<dbReference type="PROSITE" id="PS50192">
    <property type="entry name" value="T_SNARE"/>
    <property type="match status" value="1"/>
</dbReference>
<keyword evidence="12" id="KW-1185">Reference proteome</keyword>
<dbReference type="InterPro" id="IPR019529">
    <property type="entry name" value="Syntaxin-18_N"/>
</dbReference>
<accession>A0A9P8PMA8</accession>
<keyword evidence="5" id="KW-0653">Protein transport</keyword>
<reference evidence="11" key="1">
    <citation type="journal article" date="2021" name="Open Biol.">
        <title>Shared evolutionary footprints suggest mitochondrial oxidative damage underlies multiple complex I losses in fungi.</title>
        <authorList>
            <person name="Schikora-Tamarit M.A."/>
            <person name="Marcet-Houben M."/>
            <person name="Nosek J."/>
            <person name="Gabaldon T."/>
        </authorList>
    </citation>
    <scope>NUCLEOTIDE SEQUENCE</scope>
    <source>
        <strain evidence="11">CBS6341</strain>
    </source>
</reference>
<evidence type="ECO:0000259" key="10">
    <source>
        <dbReference type="PROSITE" id="PS50192"/>
    </source>
</evidence>
<organism evidence="11 12">
    <name type="scientific">Wickerhamomyces mucosus</name>
    <dbReference type="NCBI Taxonomy" id="1378264"/>
    <lineage>
        <taxon>Eukaryota</taxon>
        <taxon>Fungi</taxon>
        <taxon>Dikarya</taxon>
        <taxon>Ascomycota</taxon>
        <taxon>Saccharomycotina</taxon>
        <taxon>Saccharomycetes</taxon>
        <taxon>Phaffomycetales</taxon>
        <taxon>Wickerhamomycetaceae</taxon>
        <taxon>Wickerhamomyces</taxon>
    </lineage>
</organism>
<evidence type="ECO:0000256" key="2">
    <source>
        <dbReference type="ARBA" id="ARBA00009063"/>
    </source>
</evidence>
<dbReference type="Proteomes" id="UP000769528">
    <property type="component" value="Unassembled WGS sequence"/>
</dbReference>
<sequence>MPDLTDEFTIIAQKIETERGIEKPNDEINPLIPDTFIKESTDLFFHIVELNQFLHNIQPNYLLNDSSKYTSKDQALSQLSEEDKDQIDSESRIELKKYNERFKFLEGYESKRVQSKSYFQFNQSQAAAVDTHRRGILLSLSYELQTVTKFLIKMQETRLVRKRDIEIGSNLNERLSAINIKSAKYTTLPEHEDLHQDLTGNAYTELSQEQLQVLAQENSGILDAKLEDLAKVEKIHKSVLEISALQSELSTQLQLQSESINNLRNEFDITEIDLKEGNKILKKNKKSGNFAAQSVMIVAIVLGLILLLLDWRYY</sequence>
<evidence type="ECO:0000256" key="4">
    <source>
        <dbReference type="ARBA" id="ARBA00022692"/>
    </source>
</evidence>
<dbReference type="PANTHER" id="PTHR15959">
    <property type="entry name" value="SYNTAXIN-18"/>
    <property type="match status" value="1"/>
</dbReference>
<dbReference type="EMBL" id="JAEUBF010000791">
    <property type="protein sequence ID" value="KAH3674908.1"/>
    <property type="molecule type" value="Genomic_DNA"/>
</dbReference>
<evidence type="ECO:0000256" key="1">
    <source>
        <dbReference type="ARBA" id="ARBA00004211"/>
    </source>
</evidence>
<dbReference type="InterPro" id="IPR000727">
    <property type="entry name" value="T_SNARE_dom"/>
</dbReference>
<reference evidence="11" key="2">
    <citation type="submission" date="2021-01" db="EMBL/GenBank/DDBJ databases">
        <authorList>
            <person name="Schikora-Tamarit M.A."/>
        </authorList>
    </citation>
    <scope>NUCLEOTIDE SEQUENCE</scope>
    <source>
        <strain evidence="11">CBS6341</strain>
    </source>
</reference>
<name>A0A9P8PMA8_9ASCO</name>
<gene>
    <name evidence="11" type="ORF">WICMUC_002981</name>
</gene>
<comment type="subcellular location">
    <subcellularLocation>
        <location evidence="1">Membrane</location>
        <topology evidence="1">Single-pass type IV membrane protein</topology>
    </subcellularLocation>
</comment>
<keyword evidence="4 9" id="KW-0812">Transmembrane</keyword>
<feature type="domain" description="T-SNARE coiled-coil homology" evidence="10">
    <location>
        <begin position="222"/>
        <end position="284"/>
    </location>
</feature>
<keyword evidence="8 9" id="KW-0472">Membrane</keyword>
<protein>
    <recommendedName>
        <fullName evidence="10">t-SNARE coiled-coil homology domain-containing protein</fullName>
    </recommendedName>
</protein>